<dbReference type="AlphaFoldDB" id="U6MV71"/>
<protein>
    <submittedName>
        <fullName evidence="2">Uncharacterized protein</fullName>
    </submittedName>
</protein>
<evidence type="ECO:0000256" key="1">
    <source>
        <dbReference type="SAM" id="MobiDB-lite"/>
    </source>
</evidence>
<evidence type="ECO:0000313" key="2">
    <source>
        <dbReference type="EMBL" id="CDJ66369.1"/>
    </source>
</evidence>
<sequence length="140" mass="15428">MAKENEFSQEKAISIHESFAVTSKKPAAELISHRESAEAQDEGLAAQSPGSRTAYGLESWKSMSCTMQRHANVLKFLAAPQQHATAGVESHRVALQLLGAFADPKNYWEIANDALRENFKFTLQHSAAWPARGQFCAELP</sequence>
<feature type="region of interest" description="Disordered" evidence="1">
    <location>
        <begin position="31"/>
        <end position="51"/>
    </location>
</feature>
<evidence type="ECO:0000313" key="3">
    <source>
        <dbReference type="Proteomes" id="UP000030754"/>
    </source>
</evidence>
<accession>U6MV71</accession>
<reference evidence="2" key="2">
    <citation type="submission" date="2013-10" db="EMBL/GenBank/DDBJ databases">
        <authorList>
            <person name="Aslett M."/>
        </authorList>
    </citation>
    <scope>NUCLEOTIDE SEQUENCE [LARGE SCALE GENOMIC DNA]</scope>
    <source>
        <strain evidence="2">Houghton</strain>
    </source>
</reference>
<dbReference type="Proteomes" id="UP000030754">
    <property type="component" value="Unassembled WGS sequence"/>
</dbReference>
<proteinExistence type="predicted"/>
<feature type="non-terminal residue" evidence="2">
    <location>
        <position position="140"/>
    </location>
</feature>
<name>U6MV71_9EIME</name>
<reference evidence="2" key="1">
    <citation type="submission" date="2013-10" db="EMBL/GenBank/DDBJ databases">
        <title>Genomic analysis of the causative agents of coccidiosis in chickens.</title>
        <authorList>
            <person name="Reid A.J."/>
            <person name="Blake D."/>
            <person name="Billington K."/>
            <person name="Browne H."/>
            <person name="Dunn M."/>
            <person name="Hung S."/>
            <person name="Kawahara F."/>
            <person name="Miranda-Saavedra D."/>
            <person name="Mourier T."/>
            <person name="Nagra H."/>
            <person name="Otto T.D."/>
            <person name="Rawlings N."/>
            <person name="Sanchez A."/>
            <person name="Sanders M."/>
            <person name="Subramaniam C."/>
            <person name="Tay Y."/>
            <person name="Dear P."/>
            <person name="Doerig C."/>
            <person name="Gruber A."/>
            <person name="Parkinson J."/>
            <person name="Shirley M."/>
            <person name="Wan K.L."/>
            <person name="Berriman M."/>
            <person name="Tomley F."/>
            <person name="Pain A."/>
        </authorList>
    </citation>
    <scope>NUCLEOTIDE SEQUENCE [LARGE SCALE GENOMIC DNA]</scope>
    <source>
        <strain evidence="2">Houghton</strain>
    </source>
</reference>
<dbReference type="VEuPathDB" id="ToxoDB:ENH_00019230"/>
<organism evidence="2 3">
    <name type="scientific">Eimeria necatrix</name>
    <dbReference type="NCBI Taxonomy" id="51315"/>
    <lineage>
        <taxon>Eukaryota</taxon>
        <taxon>Sar</taxon>
        <taxon>Alveolata</taxon>
        <taxon>Apicomplexa</taxon>
        <taxon>Conoidasida</taxon>
        <taxon>Coccidia</taxon>
        <taxon>Eucoccidiorida</taxon>
        <taxon>Eimeriorina</taxon>
        <taxon>Eimeriidae</taxon>
        <taxon>Eimeria</taxon>
    </lineage>
</organism>
<keyword evidence="3" id="KW-1185">Reference proteome</keyword>
<dbReference type="EMBL" id="HG723563">
    <property type="protein sequence ID" value="CDJ66369.1"/>
    <property type="molecule type" value="Genomic_DNA"/>
</dbReference>
<dbReference type="GeneID" id="25472096"/>
<dbReference type="RefSeq" id="XP_013434837.1">
    <property type="nucleotide sequence ID" value="XM_013579383.1"/>
</dbReference>
<gene>
    <name evidence="2" type="ORF">ENH_00019230</name>
</gene>